<dbReference type="EMBL" id="JABWDJ010000529">
    <property type="protein sequence ID" value="NVB76490.1"/>
    <property type="molecule type" value="Genomic_DNA"/>
</dbReference>
<feature type="non-terminal residue" evidence="1">
    <location>
        <position position="1"/>
    </location>
</feature>
<evidence type="ECO:0000313" key="2">
    <source>
        <dbReference type="Proteomes" id="UP000524321"/>
    </source>
</evidence>
<comment type="caution">
    <text evidence="1">The sequence shown here is derived from an EMBL/GenBank/DDBJ whole genome shotgun (WGS) entry which is preliminary data.</text>
</comment>
<sequence length="110" mass="12898">RTKQYMLTERILEQYKALLDEQYEINQEKGDVLLLEREYWLLYSFYTSFYLSKGDLANAKKALDKASSYVGNSLVEKDYAINTYLAVKARYYKAAGDIPLALRYINEVLE</sequence>
<proteinExistence type="predicted"/>
<keyword evidence="1" id="KW-0418">Kinase</keyword>
<gene>
    <name evidence="1" type="ORF">HUV05_23935</name>
</gene>
<reference evidence="1 2" key="1">
    <citation type="submission" date="2020-04" db="EMBL/GenBank/DDBJ databases">
        <authorList>
            <person name="Pieper L."/>
        </authorList>
    </citation>
    <scope>NUCLEOTIDE SEQUENCE [LARGE SCALE GENOMIC DNA]</scope>
    <source>
        <strain evidence="1 2">B33</strain>
    </source>
</reference>
<protein>
    <submittedName>
        <fullName evidence="1">Sensor histidine kinase</fullName>
    </submittedName>
</protein>
<keyword evidence="1" id="KW-0808">Transferase</keyword>
<reference evidence="1 2" key="2">
    <citation type="submission" date="2020-07" db="EMBL/GenBank/DDBJ databases">
        <title>Bacterial metabolism rescues the inhibition of intestinal drug absorption by food and drug additives.</title>
        <authorList>
            <person name="Zou L."/>
            <person name="Spanogiannopoulos P."/>
            <person name="Chien H.-C."/>
            <person name="Pieper L.M."/>
            <person name="Cai W."/>
            <person name="Khuri N."/>
            <person name="Pottel J."/>
            <person name="Vora B."/>
            <person name="Ni Z."/>
            <person name="Tsakalozou E."/>
            <person name="Zhang W."/>
            <person name="Shoichet B.K."/>
            <person name="Giacomini K.M."/>
            <person name="Turnbaugh P.J."/>
        </authorList>
    </citation>
    <scope>NUCLEOTIDE SEQUENCE [LARGE SCALE GENOMIC DNA]</scope>
    <source>
        <strain evidence="1 2">B33</strain>
    </source>
</reference>
<dbReference type="Proteomes" id="UP000524321">
    <property type="component" value="Unassembled WGS sequence"/>
</dbReference>
<dbReference type="AlphaFoldDB" id="A0A7Y6PIK6"/>
<feature type="non-terminal residue" evidence="1">
    <location>
        <position position="110"/>
    </location>
</feature>
<organism evidence="1 2">
    <name type="scientific">Phocaeicola vulgatus</name>
    <name type="common">Bacteroides vulgatus</name>
    <dbReference type="NCBI Taxonomy" id="821"/>
    <lineage>
        <taxon>Bacteria</taxon>
        <taxon>Pseudomonadati</taxon>
        <taxon>Bacteroidota</taxon>
        <taxon>Bacteroidia</taxon>
        <taxon>Bacteroidales</taxon>
        <taxon>Bacteroidaceae</taxon>
        <taxon>Phocaeicola</taxon>
    </lineage>
</organism>
<accession>A0A7Y6PIK6</accession>
<name>A0A7Y6PIK6_PHOVU</name>
<evidence type="ECO:0000313" key="1">
    <source>
        <dbReference type="EMBL" id="NVB76490.1"/>
    </source>
</evidence>
<dbReference type="GO" id="GO:0016301">
    <property type="term" value="F:kinase activity"/>
    <property type="evidence" value="ECO:0007669"/>
    <property type="project" value="UniProtKB-KW"/>
</dbReference>